<sequence length="381" mass="39929">MTLTANWSYPTAIRFGAGRIKELPEACAAAGITKPLLVTDKGLAPLPITAATLDIMEAAGLGRGMFSEVDPNPTEVNLEAGLKVYRDGGHDGVIAFGGGSGLDLGKMVAFMAGQTRPIWDFEDIGDWWTRADADIIAPIIAVPTTAGTGSEVGRASVLTNSETHAKKIIFHPKVLPTVVISDPELTIGMPPAITAGTGMDAFAHCLEAYCSPHFHPMSQGIALEGLRLVKEYLPRAYKDGTDIEARGQMMAAAAMGAVAFQKGLGAIHALSHPIGAMHNTHHGTTNAVVMQPVLRFNRAAIEKRIERAAAYLGIEGGFDGFYALVGDLNASLGIPANLTELGVTNPNMAALVQGALADPSTGGNPIEMTAENTKALFEACF</sequence>
<evidence type="ECO:0000313" key="12">
    <source>
        <dbReference type="Proteomes" id="UP000051587"/>
    </source>
</evidence>
<organism evidence="11 12">
    <name type="scientific">Thalassovita gelatinovora</name>
    <name type="common">Thalassobius gelatinovorus</name>
    <dbReference type="NCBI Taxonomy" id="53501"/>
    <lineage>
        <taxon>Bacteria</taxon>
        <taxon>Pseudomonadati</taxon>
        <taxon>Pseudomonadota</taxon>
        <taxon>Alphaproteobacteria</taxon>
        <taxon>Rhodobacterales</taxon>
        <taxon>Roseobacteraceae</taxon>
        <taxon>Thalassovita</taxon>
    </lineage>
</organism>
<dbReference type="Gene3D" id="1.20.1090.10">
    <property type="entry name" value="Dehydroquinate synthase-like - alpha domain"/>
    <property type="match status" value="1"/>
</dbReference>
<evidence type="ECO:0000259" key="9">
    <source>
        <dbReference type="Pfam" id="PF00465"/>
    </source>
</evidence>
<dbReference type="Pfam" id="PF25137">
    <property type="entry name" value="ADH_Fe_C"/>
    <property type="match status" value="1"/>
</dbReference>
<dbReference type="PANTHER" id="PTHR11496:SF102">
    <property type="entry name" value="ALCOHOL DEHYDROGENASE 4"/>
    <property type="match status" value="1"/>
</dbReference>
<comment type="cofactor">
    <cofactor evidence="1">
        <name>Fe cation</name>
        <dbReference type="ChEBI" id="CHEBI:24875"/>
    </cofactor>
</comment>
<reference evidence="11 12" key="1">
    <citation type="submission" date="2015-09" db="EMBL/GenBank/DDBJ databases">
        <authorList>
            <consortium name="Swine Surveillance"/>
        </authorList>
    </citation>
    <scope>NUCLEOTIDE SEQUENCE [LARGE SCALE GENOMIC DNA]</scope>
    <source>
        <strain evidence="11 12">CECT 4357</strain>
    </source>
</reference>
<dbReference type="Proteomes" id="UP000051587">
    <property type="component" value="Unassembled WGS sequence"/>
</dbReference>
<evidence type="ECO:0000256" key="6">
    <source>
        <dbReference type="ARBA" id="ARBA00049243"/>
    </source>
</evidence>
<dbReference type="RefSeq" id="WP_058262120.1">
    <property type="nucleotide sequence ID" value="NZ_CP051181.1"/>
</dbReference>
<dbReference type="InterPro" id="IPR056798">
    <property type="entry name" value="ADH_Fe_C"/>
</dbReference>
<dbReference type="PANTHER" id="PTHR11496">
    <property type="entry name" value="ALCOHOL DEHYDROGENASE"/>
    <property type="match status" value="1"/>
</dbReference>
<dbReference type="Gene3D" id="3.40.50.1970">
    <property type="match status" value="1"/>
</dbReference>
<dbReference type="AlphaFoldDB" id="A0A0P1FXJ2"/>
<evidence type="ECO:0000259" key="10">
    <source>
        <dbReference type="Pfam" id="PF25137"/>
    </source>
</evidence>
<keyword evidence="4" id="KW-0520">NAD</keyword>
<dbReference type="PROSITE" id="PS00913">
    <property type="entry name" value="ADH_IRON_1"/>
    <property type="match status" value="1"/>
</dbReference>
<dbReference type="PROSITE" id="PS00060">
    <property type="entry name" value="ADH_IRON_2"/>
    <property type="match status" value="1"/>
</dbReference>
<comment type="catalytic activity">
    <reaction evidence="6">
        <text>a primary alcohol + NAD(+) = an aldehyde + NADH + H(+)</text>
        <dbReference type="Rhea" id="RHEA:10736"/>
        <dbReference type="ChEBI" id="CHEBI:15378"/>
        <dbReference type="ChEBI" id="CHEBI:15734"/>
        <dbReference type="ChEBI" id="CHEBI:17478"/>
        <dbReference type="ChEBI" id="CHEBI:57540"/>
        <dbReference type="ChEBI" id="CHEBI:57945"/>
        <dbReference type="EC" id="1.1.1.1"/>
    </reaction>
</comment>
<evidence type="ECO:0000256" key="2">
    <source>
        <dbReference type="ARBA" id="ARBA00007358"/>
    </source>
</evidence>
<feature type="domain" description="Alcohol dehydrogenase iron-type/glycerol dehydrogenase GldA" evidence="9">
    <location>
        <begin position="10"/>
        <end position="183"/>
    </location>
</feature>
<feature type="domain" description="Fe-containing alcohol dehydrogenase-like C-terminal" evidence="10">
    <location>
        <begin position="194"/>
        <end position="380"/>
    </location>
</feature>
<dbReference type="InterPro" id="IPR001670">
    <property type="entry name" value="ADH_Fe/GldA"/>
</dbReference>
<evidence type="ECO:0000256" key="3">
    <source>
        <dbReference type="ARBA" id="ARBA00023002"/>
    </source>
</evidence>
<accession>A0A0P1FXJ2</accession>
<dbReference type="FunFam" id="3.40.50.1970:FF:000003">
    <property type="entry name" value="Alcohol dehydrogenase, iron-containing"/>
    <property type="match status" value="1"/>
</dbReference>
<gene>
    <name evidence="11" type="primary">dhaT</name>
    <name evidence="11" type="ORF">TG4357_01379</name>
</gene>
<evidence type="ECO:0000256" key="7">
    <source>
        <dbReference type="ARBA" id="ARBA00074848"/>
    </source>
</evidence>
<dbReference type="Pfam" id="PF00465">
    <property type="entry name" value="Fe-ADH"/>
    <property type="match status" value="1"/>
</dbReference>
<comment type="catalytic activity">
    <reaction evidence="5">
        <text>a secondary alcohol + NAD(+) = a ketone + NADH + H(+)</text>
        <dbReference type="Rhea" id="RHEA:10740"/>
        <dbReference type="ChEBI" id="CHEBI:15378"/>
        <dbReference type="ChEBI" id="CHEBI:17087"/>
        <dbReference type="ChEBI" id="CHEBI:35681"/>
        <dbReference type="ChEBI" id="CHEBI:57540"/>
        <dbReference type="ChEBI" id="CHEBI:57945"/>
        <dbReference type="EC" id="1.1.1.1"/>
    </reaction>
</comment>
<keyword evidence="3 11" id="KW-0560">Oxidoreductase</keyword>
<comment type="similarity">
    <text evidence="2">Belongs to the iron-containing alcohol dehydrogenase family.</text>
</comment>
<evidence type="ECO:0000256" key="1">
    <source>
        <dbReference type="ARBA" id="ARBA00001962"/>
    </source>
</evidence>
<evidence type="ECO:0000256" key="5">
    <source>
        <dbReference type="ARBA" id="ARBA00049164"/>
    </source>
</evidence>
<dbReference type="InterPro" id="IPR018211">
    <property type="entry name" value="ADH_Fe_CS"/>
</dbReference>
<proteinExistence type="inferred from homology"/>
<dbReference type="FunFam" id="1.20.1090.10:FF:000001">
    <property type="entry name" value="Aldehyde-alcohol dehydrogenase"/>
    <property type="match status" value="1"/>
</dbReference>
<dbReference type="OrthoDB" id="9815791at2"/>
<evidence type="ECO:0000256" key="8">
    <source>
        <dbReference type="ARBA" id="ARBA00076680"/>
    </source>
</evidence>
<dbReference type="SUPFAM" id="SSF56796">
    <property type="entry name" value="Dehydroquinate synthase-like"/>
    <property type="match status" value="1"/>
</dbReference>
<dbReference type="CDD" id="cd14861">
    <property type="entry name" value="Fe-ADH-like"/>
    <property type="match status" value="1"/>
</dbReference>
<dbReference type="GO" id="GO:0046872">
    <property type="term" value="F:metal ion binding"/>
    <property type="evidence" value="ECO:0007669"/>
    <property type="project" value="InterPro"/>
</dbReference>
<evidence type="ECO:0000313" key="11">
    <source>
        <dbReference type="EMBL" id="CUH64597.1"/>
    </source>
</evidence>
<dbReference type="GO" id="GO:0004022">
    <property type="term" value="F:alcohol dehydrogenase (NAD+) activity"/>
    <property type="evidence" value="ECO:0007669"/>
    <property type="project" value="UniProtKB-EC"/>
</dbReference>
<protein>
    <recommendedName>
        <fullName evidence="7">Alcohol dehydrogenase 2</fullName>
    </recommendedName>
    <alternativeName>
        <fullName evidence="8">Alcohol dehydrogenase II</fullName>
    </alternativeName>
</protein>
<dbReference type="STRING" id="53501.SAMN04488043_102297"/>
<dbReference type="EMBL" id="CYSA01000015">
    <property type="protein sequence ID" value="CUH64597.1"/>
    <property type="molecule type" value="Genomic_DNA"/>
</dbReference>
<evidence type="ECO:0000256" key="4">
    <source>
        <dbReference type="ARBA" id="ARBA00023027"/>
    </source>
</evidence>
<dbReference type="InterPro" id="IPR039697">
    <property type="entry name" value="Alcohol_dehydrogenase_Fe"/>
</dbReference>
<name>A0A0P1FXJ2_THAGE</name>
<keyword evidence="12" id="KW-1185">Reference proteome</keyword>